<keyword evidence="3" id="KW-1185">Reference proteome</keyword>
<dbReference type="GO" id="GO:0016491">
    <property type="term" value="F:oxidoreductase activity"/>
    <property type="evidence" value="ECO:0007669"/>
    <property type="project" value="UniProtKB-KW"/>
</dbReference>
<name>A0AAD9HET4_9PEZI</name>
<evidence type="ECO:0000313" key="3">
    <source>
        <dbReference type="Proteomes" id="UP001232148"/>
    </source>
</evidence>
<dbReference type="PRINTS" id="PR00081">
    <property type="entry name" value="GDHRDH"/>
</dbReference>
<evidence type="ECO:0000313" key="2">
    <source>
        <dbReference type="EMBL" id="KAK2027563.1"/>
    </source>
</evidence>
<dbReference type="Gene3D" id="3.40.50.720">
    <property type="entry name" value="NAD(P)-binding Rossmann-like Domain"/>
    <property type="match status" value="1"/>
</dbReference>
<dbReference type="EMBL" id="MU842893">
    <property type="protein sequence ID" value="KAK2027563.1"/>
    <property type="molecule type" value="Genomic_DNA"/>
</dbReference>
<dbReference type="AlphaFoldDB" id="A0AAD9HET4"/>
<accession>A0AAD9HET4</accession>
<evidence type="ECO:0000256" key="1">
    <source>
        <dbReference type="ARBA" id="ARBA00023002"/>
    </source>
</evidence>
<gene>
    <name evidence="2" type="ORF">LX32DRAFT_640840</name>
</gene>
<dbReference type="InterPro" id="IPR036291">
    <property type="entry name" value="NAD(P)-bd_dom_sf"/>
</dbReference>
<dbReference type="SUPFAM" id="SSF51735">
    <property type="entry name" value="NAD(P)-binding Rossmann-fold domains"/>
    <property type="match status" value="1"/>
</dbReference>
<organism evidence="2 3">
    <name type="scientific">Colletotrichum zoysiae</name>
    <dbReference type="NCBI Taxonomy" id="1216348"/>
    <lineage>
        <taxon>Eukaryota</taxon>
        <taxon>Fungi</taxon>
        <taxon>Dikarya</taxon>
        <taxon>Ascomycota</taxon>
        <taxon>Pezizomycotina</taxon>
        <taxon>Sordariomycetes</taxon>
        <taxon>Hypocreomycetidae</taxon>
        <taxon>Glomerellales</taxon>
        <taxon>Glomerellaceae</taxon>
        <taxon>Colletotrichum</taxon>
        <taxon>Colletotrichum graminicola species complex</taxon>
    </lineage>
</organism>
<comment type="caution">
    <text evidence="2">The sequence shown here is derived from an EMBL/GenBank/DDBJ whole genome shotgun (WGS) entry which is preliminary data.</text>
</comment>
<dbReference type="Proteomes" id="UP001232148">
    <property type="component" value="Unassembled WGS sequence"/>
</dbReference>
<dbReference type="InterPro" id="IPR002347">
    <property type="entry name" value="SDR_fam"/>
</dbReference>
<sequence>MTSSIDLPPPTGGEGKIFLASQLCSKPRMPPKELSLSGKTAIISGANAGLGLTCADQLLEHHLSRLIIAVRSVGKGEAAADTLKKKYPAAAIEVWALDMMSYKSIQAFADRCSTLSRIDVIILNAGTVRPDFSLSPHGHEEMVQVNYLSTVLLAVLLLPVLKSKKVDGKANRLTIVSSGSTFGAKFREHDKVPLLPALDDKANFDTIDRYQTSKLLGQLVITKLASYVPKEDVVVNLVDPGLTKGSSLHQHLNLAQQAFMGTVKALTGRTLKEGASTYLDAAVVRGDETHGSYLMDWKIHP</sequence>
<dbReference type="PANTHER" id="PTHR43157:SF35">
    <property type="entry name" value="DEHYDROGENASE_REDUCTASE FAMILY PROTEIN, PUTATIVE-RELATED"/>
    <property type="match status" value="1"/>
</dbReference>
<dbReference type="PANTHER" id="PTHR43157">
    <property type="entry name" value="PHOSPHATIDYLINOSITOL-GLYCAN BIOSYNTHESIS CLASS F PROTEIN-RELATED"/>
    <property type="match status" value="1"/>
</dbReference>
<dbReference type="Pfam" id="PF00106">
    <property type="entry name" value="adh_short"/>
    <property type="match status" value="1"/>
</dbReference>
<protein>
    <submittedName>
        <fullName evidence="2">Short chain dehydrogenase</fullName>
    </submittedName>
</protein>
<proteinExistence type="predicted"/>
<reference evidence="2" key="1">
    <citation type="submission" date="2021-06" db="EMBL/GenBank/DDBJ databases">
        <title>Comparative genomics, transcriptomics and evolutionary studies reveal genomic signatures of adaptation to plant cell wall in hemibiotrophic fungi.</title>
        <authorList>
            <consortium name="DOE Joint Genome Institute"/>
            <person name="Baroncelli R."/>
            <person name="Diaz J.F."/>
            <person name="Benocci T."/>
            <person name="Peng M."/>
            <person name="Battaglia E."/>
            <person name="Haridas S."/>
            <person name="Andreopoulos W."/>
            <person name="Labutti K."/>
            <person name="Pangilinan J."/>
            <person name="Floch G.L."/>
            <person name="Makela M.R."/>
            <person name="Henrissat B."/>
            <person name="Grigoriev I.V."/>
            <person name="Crouch J.A."/>
            <person name="De Vries R.P."/>
            <person name="Sukno S.A."/>
            <person name="Thon M.R."/>
        </authorList>
    </citation>
    <scope>NUCLEOTIDE SEQUENCE</scope>
    <source>
        <strain evidence="2">MAFF235873</strain>
    </source>
</reference>
<keyword evidence="1" id="KW-0560">Oxidoreductase</keyword>